<protein>
    <submittedName>
        <fullName evidence="1">Uncharacterized protein</fullName>
    </submittedName>
</protein>
<name>A0A1U9R3V6_STRNV</name>
<evidence type="ECO:0000313" key="1">
    <source>
        <dbReference type="EMBL" id="AQU71100.1"/>
    </source>
</evidence>
<evidence type="ECO:0000313" key="2">
    <source>
        <dbReference type="Proteomes" id="UP000189677"/>
    </source>
</evidence>
<accession>A0A1U9R3V6</accession>
<keyword evidence="2" id="KW-1185">Reference proteome</keyword>
<proteinExistence type="predicted"/>
<sequence>MTAQWDVEDTPGYVEVVTVREDSTAPSAETTVIRLLGLLPAHWRCVPEAAEDRIRLWIARDGATTDTDIHRAVRAVLSDTALWGWAEQT</sequence>
<organism evidence="1 2">
    <name type="scientific">Streptomyces niveus</name>
    <name type="common">Streptomyces spheroides</name>
    <dbReference type="NCBI Taxonomy" id="193462"/>
    <lineage>
        <taxon>Bacteria</taxon>
        <taxon>Bacillati</taxon>
        <taxon>Actinomycetota</taxon>
        <taxon>Actinomycetes</taxon>
        <taxon>Kitasatosporales</taxon>
        <taxon>Streptomycetaceae</taxon>
        <taxon>Streptomyces</taxon>
    </lineage>
</organism>
<dbReference type="OrthoDB" id="4322905at2"/>
<dbReference type="Proteomes" id="UP000189677">
    <property type="component" value="Chromosome"/>
</dbReference>
<dbReference type="KEGG" id="snw:BBN63_21090"/>
<reference evidence="1 2" key="1">
    <citation type="submission" date="2016-11" db="EMBL/GenBank/DDBJ databases">
        <title>Complete genome sequence of Streptomyces niveus SCSIO 3406.</title>
        <authorList>
            <person name="Zhu Q."/>
            <person name="Cheng W."/>
            <person name="Song Y."/>
            <person name="Li Q."/>
            <person name="Ju J."/>
        </authorList>
    </citation>
    <scope>NUCLEOTIDE SEQUENCE [LARGE SCALE GENOMIC DNA]</scope>
    <source>
        <strain evidence="1 2">SCSIO 3406</strain>
    </source>
</reference>
<dbReference type="AlphaFoldDB" id="A0A1U9R3V6"/>
<gene>
    <name evidence="1" type="ORF">BBN63_21090</name>
</gene>
<dbReference type="EMBL" id="CP018047">
    <property type="protein sequence ID" value="AQU71100.1"/>
    <property type="molecule type" value="Genomic_DNA"/>
</dbReference>